<keyword evidence="1" id="KW-0175">Coiled coil</keyword>
<accession>A0A1E1F7X7</accession>
<reference evidence="2 3" key="1">
    <citation type="submission" date="2016-10" db="EMBL/GenBank/DDBJ databases">
        <title>Complete Genome Sequence of the Nonylphenol-Degrading Bacterium Sphingobium cloacae JCM 10874T.</title>
        <authorList>
            <person name="Ootsuka M."/>
            <person name="Nishizawa T."/>
            <person name="Ohta H."/>
        </authorList>
    </citation>
    <scope>NUCLEOTIDE SEQUENCE [LARGE SCALE GENOMIC DNA]</scope>
    <source>
        <strain evidence="2 3">JCM 10874</strain>
        <plasmid evidence="3">psclo_2 dna</plasmid>
    </source>
</reference>
<dbReference type="RefSeq" id="WP_066518892.1">
    <property type="nucleotide sequence ID" value="NZ_AP017656.1"/>
</dbReference>
<geneLocation type="plasmid" evidence="3">
    <name>psclo_2 dna</name>
</geneLocation>
<keyword evidence="3" id="KW-1185">Reference proteome</keyword>
<dbReference type="KEGG" id="sclo:SCLO_2003010"/>
<evidence type="ECO:0000313" key="3">
    <source>
        <dbReference type="Proteomes" id="UP000218272"/>
    </source>
</evidence>
<keyword evidence="2" id="KW-0614">Plasmid</keyword>
<name>A0A1E1F7X7_9SPHN</name>
<evidence type="ECO:0000256" key="1">
    <source>
        <dbReference type="SAM" id="Coils"/>
    </source>
</evidence>
<dbReference type="OrthoDB" id="7535619at2"/>
<dbReference type="EMBL" id="AP017656">
    <property type="protein sequence ID" value="BAV66634.1"/>
    <property type="molecule type" value="Genomic_DNA"/>
</dbReference>
<dbReference type="Proteomes" id="UP000218272">
    <property type="component" value="Plasmid pSCLO_2"/>
</dbReference>
<evidence type="ECO:0000313" key="2">
    <source>
        <dbReference type="EMBL" id="BAV66634.1"/>
    </source>
</evidence>
<feature type="coiled-coil region" evidence="1">
    <location>
        <begin position="267"/>
        <end position="297"/>
    </location>
</feature>
<dbReference type="AlphaFoldDB" id="A0A1E1F7X7"/>
<organism evidence="2 3">
    <name type="scientific">Sphingobium cloacae</name>
    <dbReference type="NCBI Taxonomy" id="120107"/>
    <lineage>
        <taxon>Bacteria</taxon>
        <taxon>Pseudomonadati</taxon>
        <taxon>Pseudomonadota</taxon>
        <taxon>Alphaproteobacteria</taxon>
        <taxon>Sphingomonadales</taxon>
        <taxon>Sphingomonadaceae</taxon>
        <taxon>Sphingobium</taxon>
    </lineage>
</organism>
<sequence length="374" mass="41422">MKDPFGFPESSVERLLREERDRTRRYRELLGGGTAAQVILEATDVRKRLALDFGAPYRGVLDMLERDRRHQRDFRQLTSSAWALSISETARSIVDRNAGLLDDQRRLSSSLLDTVKTFDLNRSTMASAIAAAATGGTYRRMIEDALPRLSAFGAIAEQMRLLDAMTLRASEGVVQSATALAAEMVLETQRIAEAILAASTDEESAELQGRLIDLIVGFVQQLGPRTIAELHEMGLFQWSGWLAGILGLLLAIAALHPDQSPEEKAAFAALNQKVEALQQETRRYHEAEARADEAYVADLPRAELSRDATFRREPRREGAVVLKAPDGMALAIERRQGRWRLVVYRDPLTGQLARAWVHASAVSPLAPPVDADAR</sequence>
<protein>
    <submittedName>
        <fullName evidence="2">Uncharacterized protein</fullName>
    </submittedName>
</protein>
<proteinExistence type="predicted"/>
<gene>
    <name evidence="2" type="ORF">SCLO_2003010</name>
</gene>